<dbReference type="InterPro" id="IPR012551">
    <property type="entry name" value="DUF1707_SHOCT-like"/>
</dbReference>
<feature type="domain" description="DUF1707" evidence="3">
    <location>
        <begin position="5"/>
        <end position="57"/>
    </location>
</feature>
<reference evidence="4" key="1">
    <citation type="submission" date="2014-03" db="EMBL/GenBank/DDBJ databases">
        <title>Draft Genome Sequence of Mycobacterium cosmeticum DSM 44829.</title>
        <authorList>
            <person name="Croce O."/>
            <person name="Robert C."/>
            <person name="Raoult D."/>
            <person name="Drancourt M."/>
        </authorList>
    </citation>
    <scope>NUCLEOTIDE SEQUENCE [LARGE SCALE GENOMIC DNA]</scope>
    <source>
        <strain evidence="4">DSM 44829</strain>
    </source>
</reference>
<keyword evidence="2" id="KW-0812">Transmembrane</keyword>
<dbReference type="RefSeq" id="WP_051561353.1">
    <property type="nucleotide sequence ID" value="NZ_CCBB010000001.1"/>
</dbReference>
<dbReference type="OrthoDB" id="4727385at2"/>
<protein>
    <submittedName>
        <fullName evidence="4">Membrane protein</fullName>
    </submittedName>
</protein>
<reference evidence="4" key="2">
    <citation type="submission" date="2014-03" db="EMBL/GenBank/DDBJ databases">
        <authorList>
            <person name="Urmite Genomes"/>
        </authorList>
    </citation>
    <scope>NUCLEOTIDE SEQUENCE</scope>
    <source>
        <strain evidence="4">DSM 44829</strain>
    </source>
</reference>
<dbReference type="PANTHER" id="PTHR40763">
    <property type="entry name" value="MEMBRANE PROTEIN-RELATED"/>
    <property type="match status" value="1"/>
</dbReference>
<dbReference type="STRING" id="258533.BN977_02865"/>
<keyword evidence="2" id="KW-0472">Membrane</keyword>
<organism evidence="4 5">
    <name type="scientific">Mycolicibacterium cosmeticum</name>
    <dbReference type="NCBI Taxonomy" id="258533"/>
    <lineage>
        <taxon>Bacteria</taxon>
        <taxon>Bacillati</taxon>
        <taxon>Actinomycetota</taxon>
        <taxon>Actinomycetes</taxon>
        <taxon>Mycobacteriales</taxon>
        <taxon>Mycobacteriaceae</taxon>
        <taxon>Mycolicibacterium</taxon>
    </lineage>
</organism>
<evidence type="ECO:0000256" key="2">
    <source>
        <dbReference type="SAM" id="Phobius"/>
    </source>
</evidence>
<evidence type="ECO:0000256" key="1">
    <source>
        <dbReference type="SAM" id="MobiDB-lite"/>
    </source>
</evidence>
<dbReference type="EMBL" id="CCBB010000001">
    <property type="protein sequence ID" value="CDO08046.1"/>
    <property type="molecule type" value="Genomic_DNA"/>
</dbReference>
<accession>W9AZP5</accession>
<name>W9AZP5_MYCCO</name>
<dbReference type="PANTHER" id="PTHR40763:SF4">
    <property type="entry name" value="DUF1707 DOMAIN-CONTAINING PROTEIN"/>
    <property type="match status" value="1"/>
</dbReference>
<dbReference type="AlphaFoldDB" id="W9AZP5"/>
<evidence type="ECO:0000313" key="5">
    <source>
        <dbReference type="Proteomes" id="UP000028870"/>
    </source>
</evidence>
<evidence type="ECO:0000313" key="4">
    <source>
        <dbReference type="EMBL" id="CDO08046.1"/>
    </source>
</evidence>
<comment type="caution">
    <text evidence="4">The sequence shown here is derived from an EMBL/GenBank/DDBJ whole genome shotgun (WGS) entry which is preliminary data.</text>
</comment>
<proteinExistence type="predicted"/>
<feature type="compositionally biased region" description="Pro residues" evidence="1">
    <location>
        <begin position="103"/>
        <end position="116"/>
    </location>
</feature>
<feature type="region of interest" description="Disordered" evidence="1">
    <location>
        <begin position="97"/>
        <end position="119"/>
    </location>
</feature>
<keyword evidence="5" id="KW-1185">Reference proteome</keyword>
<sequence length="292" mass="30708">MAAWTRAKDSDRDATCRILDNALADGQLSGDEHRRRVSAAVTATTLGELEPLLADLQVPDDVRPAPVRRRRRRDLILVGAGVAAAVVIVAVAFGGGSEDPAPSSSPSPQQPSPETPVPESHVVLSTVAAPESAPDTVPPAVVKPARDLLTVDGLTAVVDSIRGRFGDTMGYELAITTDQAFLARPDPADDQQKMVYPYRGGWDDPSRRDRSDTDDLTDVAAFDIPATAAAVAAAPATLNIAPADVASTYLDVDYIAEQGGLELLVKITTTSGSTGYLYLDPAATVKRVENPS</sequence>
<dbReference type="eggNOG" id="ENOG50320PB">
    <property type="taxonomic scope" value="Bacteria"/>
</dbReference>
<gene>
    <name evidence="4" type="ORF">BN977_02865</name>
</gene>
<dbReference type="Proteomes" id="UP000028870">
    <property type="component" value="Unassembled WGS sequence"/>
</dbReference>
<feature type="transmembrane region" description="Helical" evidence="2">
    <location>
        <begin position="75"/>
        <end position="96"/>
    </location>
</feature>
<dbReference type="Pfam" id="PF08044">
    <property type="entry name" value="DUF1707"/>
    <property type="match status" value="1"/>
</dbReference>
<evidence type="ECO:0000259" key="3">
    <source>
        <dbReference type="Pfam" id="PF08044"/>
    </source>
</evidence>
<keyword evidence="2" id="KW-1133">Transmembrane helix</keyword>